<comment type="caution">
    <text evidence="2">The sequence shown here is derived from an EMBL/GenBank/DDBJ whole genome shotgun (WGS) entry which is preliminary data.</text>
</comment>
<sequence>MNSFAFQFFQEYGTVDNNGNASMAPSSPSSRAQARRTNAQIQQDNDQALIRVFKALQDNKFTLRTFLLAAFESKHEQIKSQVNIFYARGGPAAVLHEWGNALWSNQRYDESFTMEAIDIVTKRTEADLENAIKNASFRHPTNSISRKSIRKFSLDGIRSSLQNSAPYLMKLLSSLVPKKEGSISGWRPSYNAVSGEAIPNSLGSERVRPEGRTPRSNYDCDSGDSDDCLEGSSSDDSEGCSADSPQSGSDCDPQADSDWEEEKAEQVHIEDPRSFIATAGCMLLFMKSQKSNCFQMMMGIHLRGLSTPKKLIHLLSKLGLSMSYTSTTQCLKALARDNLKATRRAAATKPVIFLYDNINRKVTHRHQRKDKQDYFENATTGTIVIGKCLGEDIPVQLRTAPTIQDITINTEDSEYYRRVILSLLVDNIDCANNSPFQTAFNTPRLNALCPKRTKAYELAAMDIDQASIM</sequence>
<feature type="compositionally biased region" description="Acidic residues" evidence="1">
    <location>
        <begin position="221"/>
        <end position="238"/>
    </location>
</feature>
<name>A0A9P3H7X1_9FUNG</name>
<keyword evidence="3" id="KW-1185">Reference proteome</keyword>
<evidence type="ECO:0000256" key="1">
    <source>
        <dbReference type="SAM" id="MobiDB-lite"/>
    </source>
</evidence>
<dbReference type="EMBL" id="BQFW01000006">
    <property type="protein sequence ID" value="GJJ71704.1"/>
    <property type="molecule type" value="Genomic_DNA"/>
</dbReference>
<evidence type="ECO:0000313" key="3">
    <source>
        <dbReference type="Proteomes" id="UP000827284"/>
    </source>
</evidence>
<feature type="region of interest" description="Disordered" evidence="1">
    <location>
        <begin position="194"/>
        <end position="268"/>
    </location>
</feature>
<protein>
    <submittedName>
        <fullName evidence="2">Uncharacterized protein</fullName>
    </submittedName>
</protein>
<organism evidence="2 3">
    <name type="scientific">Entomortierella parvispora</name>
    <dbReference type="NCBI Taxonomy" id="205924"/>
    <lineage>
        <taxon>Eukaryota</taxon>
        <taxon>Fungi</taxon>
        <taxon>Fungi incertae sedis</taxon>
        <taxon>Mucoromycota</taxon>
        <taxon>Mortierellomycotina</taxon>
        <taxon>Mortierellomycetes</taxon>
        <taxon>Mortierellales</taxon>
        <taxon>Mortierellaceae</taxon>
        <taxon>Entomortierella</taxon>
    </lineage>
</organism>
<accession>A0A9P3H7X1</accession>
<reference evidence="2" key="1">
    <citation type="submission" date="2021-11" db="EMBL/GenBank/DDBJ databases">
        <authorList>
            <person name="Herlambang A."/>
            <person name="Guo Y."/>
            <person name="Takashima Y."/>
            <person name="Nishizawa T."/>
        </authorList>
    </citation>
    <scope>NUCLEOTIDE SEQUENCE</scope>
    <source>
        <strain evidence="2">E1425</strain>
    </source>
</reference>
<feature type="compositionally biased region" description="Acidic residues" evidence="1">
    <location>
        <begin position="253"/>
        <end position="263"/>
    </location>
</feature>
<dbReference type="Proteomes" id="UP000827284">
    <property type="component" value="Unassembled WGS sequence"/>
</dbReference>
<dbReference type="OrthoDB" id="2496395at2759"/>
<evidence type="ECO:0000313" key="2">
    <source>
        <dbReference type="EMBL" id="GJJ71704.1"/>
    </source>
</evidence>
<proteinExistence type="predicted"/>
<gene>
    <name evidence="2" type="ORF">EMPS_04061</name>
</gene>
<dbReference type="AlphaFoldDB" id="A0A9P3H7X1"/>
<reference evidence="2" key="2">
    <citation type="journal article" date="2022" name="Microbiol. Resour. Announc.">
        <title>Whole-Genome Sequence of Entomortierella parvispora E1425, a Mucoromycotan Fungus Associated with Burkholderiaceae-Related Endosymbiotic Bacteria.</title>
        <authorList>
            <person name="Herlambang A."/>
            <person name="Guo Y."/>
            <person name="Takashima Y."/>
            <person name="Narisawa K."/>
            <person name="Ohta H."/>
            <person name="Nishizawa T."/>
        </authorList>
    </citation>
    <scope>NUCLEOTIDE SEQUENCE</scope>
    <source>
        <strain evidence="2">E1425</strain>
    </source>
</reference>